<name>A0A5N6L4H6_9ROSI</name>
<accession>A0A5N6L4H6</accession>
<proteinExistence type="predicted"/>
<protein>
    <submittedName>
        <fullName evidence="1">Uncharacterized protein</fullName>
    </submittedName>
</protein>
<gene>
    <name evidence="1" type="ORF">FH972_026271</name>
</gene>
<dbReference type="EMBL" id="VIBQ01000083">
    <property type="protein sequence ID" value="KAB8664848.1"/>
    <property type="molecule type" value="Genomic_DNA"/>
</dbReference>
<sequence length="193" mass="21753">MSPLPSALPISSPTLFQRRTVGTLPPEPLRPRLCGLLVPSRPTWKRTTDFLDCGSGKRFFSTDISPRVEALMPSTEEKTPSTDTATPAMVAMKVKVCVGGIYGKRISLSSWVRMRSKQIWSKDIKMDRAAPSYILEPAFISWYVRVVHIVSAAVHFECITSKRQYERLKNRDIFCKLPLMINYSISKGLHHAA</sequence>
<evidence type="ECO:0000313" key="1">
    <source>
        <dbReference type="EMBL" id="KAB8664848.1"/>
    </source>
</evidence>
<keyword evidence="2" id="KW-1185">Reference proteome</keyword>
<evidence type="ECO:0000313" key="2">
    <source>
        <dbReference type="Proteomes" id="UP000327013"/>
    </source>
</evidence>
<organism evidence="1 2">
    <name type="scientific">Carpinus fangiana</name>
    <dbReference type="NCBI Taxonomy" id="176857"/>
    <lineage>
        <taxon>Eukaryota</taxon>
        <taxon>Viridiplantae</taxon>
        <taxon>Streptophyta</taxon>
        <taxon>Embryophyta</taxon>
        <taxon>Tracheophyta</taxon>
        <taxon>Spermatophyta</taxon>
        <taxon>Magnoliopsida</taxon>
        <taxon>eudicotyledons</taxon>
        <taxon>Gunneridae</taxon>
        <taxon>Pentapetalae</taxon>
        <taxon>rosids</taxon>
        <taxon>fabids</taxon>
        <taxon>Fagales</taxon>
        <taxon>Betulaceae</taxon>
        <taxon>Carpinus</taxon>
    </lineage>
</organism>
<dbReference type="AlphaFoldDB" id="A0A5N6L4H6"/>
<reference evidence="1 2" key="1">
    <citation type="submission" date="2019-06" db="EMBL/GenBank/DDBJ databases">
        <title>A chromosomal-level reference genome of Carpinus fangiana (Coryloideae, Betulaceae).</title>
        <authorList>
            <person name="Yang X."/>
            <person name="Wang Z."/>
            <person name="Zhang L."/>
            <person name="Hao G."/>
            <person name="Liu J."/>
            <person name="Yang Y."/>
        </authorList>
    </citation>
    <scope>NUCLEOTIDE SEQUENCE [LARGE SCALE GENOMIC DNA]</scope>
    <source>
        <strain evidence="1">Cfa_2016G</strain>
        <tissue evidence="1">Leaf</tissue>
    </source>
</reference>
<dbReference type="Proteomes" id="UP000327013">
    <property type="component" value="Unassembled WGS sequence"/>
</dbReference>
<comment type="caution">
    <text evidence="1">The sequence shown here is derived from an EMBL/GenBank/DDBJ whole genome shotgun (WGS) entry which is preliminary data.</text>
</comment>